<feature type="domain" description="PurM-like C-terminal" evidence="10">
    <location>
        <begin position="581"/>
        <end position="709"/>
    </location>
</feature>
<dbReference type="PANTHER" id="PTHR43555:SF1">
    <property type="entry name" value="PHOSPHORIBOSYLFORMYLGLYCINAMIDINE SYNTHASE SUBUNIT PURL"/>
    <property type="match status" value="1"/>
</dbReference>
<feature type="binding site" evidence="8">
    <location>
        <position position="101"/>
    </location>
    <ligand>
        <name>Mg(2+)</name>
        <dbReference type="ChEBI" id="CHEBI:18420"/>
        <label>1</label>
    </ligand>
</feature>
<evidence type="ECO:0000256" key="1">
    <source>
        <dbReference type="ARBA" id="ARBA00022490"/>
    </source>
</evidence>
<feature type="binding site" evidence="8">
    <location>
        <position position="60"/>
    </location>
    <ligand>
        <name>ATP</name>
        <dbReference type="ChEBI" id="CHEBI:30616"/>
    </ligand>
</feature>
<evidence type="ECO:0000313" key="12">
    <source>
        <dbReference type="EMBL" id="MCI0754557.1"/>
    </source>
</evidence>
<gene>
    <name evidence="8 12" type="primary">purL</name>
    <name evidence="12" type="ORF">MON41_12395</name>
</gene>
<feature type="binding site" evidence="8">
    <location>
        <begin position="320"/>
        <end position="322"/>
    </location>
    <ligand>
        <name>substrate</name>
    </ligand>
</feature>
<dbReference type="EC" id="6.3.5.3" evidence="8"/>
<protein>
    <recommendedName>
        <fullName evidence="8">Phosphoribosylformylglycinamidine synthase subunit PurL</fullName>
        <shortName evidence="8">FGAM synthase</shortName>
        <ecNumber evidence="8">6.3.5.3</ecNumber>
    </recommendedName>
    <alternativeName>
        <fullName evidence="8">Formylglycinamide ribonucleotide amidotransferase subunit II</fullName>
        <shortName evidence="8">FGAR amidotransferase II</shortName>
        <shortName evidence="8">FGAR-AT II</shortName>
    </alternativeName>
    <alternativeName>
        <fullName evidence="8">Glutamine amidotransferase PurL</fullName>
    </alternativeName>
    <alternativeName>
        <fullName evidence="8">Phosphoribosylformylglycinamidine synthase subunit II</fullName>
    </alternativeName>
</protein>
<feature type="binding site" evidence="8">
    <location>
        <position position="540"/>
    </location>
    <ligand>
        <name>Mg(2+)</name>
        <dbReference type="ChEBI" id="CHEBI:18420"/>
        <label>1</label>
    </ligand>
</feature>
<evidence type="ECO:0000259" key="10">
    <source>
        <dbReference type="Pfam" id="PF02769"/>
    </source>
</evidence>
<organism evidence="12 13">
    <name type="scientific">Teichococcus vastitatis</name>
    <dbReference type="NCBI Taxonomy" id="2307076"/>
    <lineage>
        <taxon>Bacteria</taxon>
        <taxon>Pseudomonadati</taxon>
        <taxon>Pseudomonadota</taxon>
        <taxon>Alphaproteobacteria</taxon>
        <taxon>Acetobacterales</taxon>
        <taxon>Roseomonadaceae</taxon>
        <taxon>Roseomonas</taxon>
    </lineage>
</organism>
<dbReference type="InterPro" id="IPR010918">
    <property type="entry name" value="PurM-like_C_dom"/>
</dbReference>
<dbReference type="InterPro" id="IPR041609">
    <property type="entry name" value="PurL_linker"/>
</dbReference>
<feature type="domain" description="PurM-like N-terminal" evidence="9">
    <location>
        <begin position="447"/>
        <end position="563"/>
    </location>
</feature>
<comment type="caution">
    <text evidence="8">Lacks conserved residue(s) required for the propagation of feature annotation.</text>
</comment>
<evidence type="ECO:0000256" key="5">
    <source>
        <dbReference type="ARBA" id="ARBA00022755"/>
    </source>
</evidence>
<comment type="catalytic activity">
    <reaction evidence="8">
        <text>N(2)-formyl-N(1)-(5-phospho-beta-D-ribosyl)glycinamide + L-glutamine + ATP + H2O = 2-formamido-N(1)-(5-O-phospho-beta-D-ribosyl)acetamidine + L-glutamate + ADP + phosphate + H(+)</text>
        <dbReference type="Rhea" id="RHEA:17129"/>
        <dbReference type="ChEBI" id="CHEBI:15377"/>
        <dbReference type="ChEBI" id="CHEBI:15378"/>
        <dbReference type="ChEBI" id="CHEBI:29985"/>
        <dbReference type="ChEBI" id="CHEBI:30616"/>
        <dbReference type="ChEBI" id="CHEBI:43474"/>
        <dbReference type="ChEBI" id="CHEBI:58359"/>
        <dbReference type="ChEBI" id="CHEBI:147286"/>
        <dbReference type="ChEBI" id="CHEBI:147287"/>
        <dbReference type="ChEBI" id="CHEBI:456216"/>
        <dbReference type="EC" id="6.3.5.3"/>
    </reaction>
</comment>
<dbReference type="Gene3D" id="3.90.650.10">
    <property type="entry name" value="PurM-like C-terminal domain"/>
    <property type="match status" value="2"/>
</dbReference>
<dbReference type="HAMAP" id="MF_00420">
    <property type="entry name" value="PurL_2"/>
    <property type="match status" value="1"/>
</dbReference>
<keyword evidence="6 8" id="KW-0067">ATP-binding</keyword>
<accession>A0ABS9W5I7</accession>
<dbReference type="Pfam" id="PF00586">
    <property type="entry name" value="AIRS"/>
    <property type="match status" value="2"/>
</dbReference>
<dbReference type="CDD" id="cd02204">
    <property type="entry name" value="PurL_repeat2"/>
    <property type="match status" value="1"/>
</dbReference>
<feature type="binding site" evidence="8">
    <location>
        <position position="276"/>
    </location>
    <ligand>
        <name>Mg(2+)</name>
        <dbReference type="ChEBI" id="CHEBI:18420"/>
        <label>2</label>
    </ligand>
</feature>
<keyword evidence="13" id="KW-1185">Reference proteome</keyword>
<feature type="domain" description="PurM-like N-terminal" evidence="9">
    <location>
        <begin position="82"/>
        <end position="197"/>
    </location>
</feature>
<reference evidence="12 13" key="1">
    <citation type="submission" date="2022-03" db="EMBL/GenBank/DDBJ databases">
        <title>Complete genome analysis of Roseomonas KG 17.1 : a prolific producer of plant growth promoters.</title>
        <authorList>
            <person name="Saadouli I."/>
            <person name="Najjari A."/>
            <person name="Mosbah A."/>
            <person name="Ouzari H.I."/>
        </authorList>
    </citation>
    <scope>NUCLEOTIDE SEQUENCE [LARGE SCALE GENOMIC DNA]</scope>
    <source>
        <strain evidence="12 13">KG17-1</strain>
    </source>
</reference>
<dbReference type="InterPro" id="IPR016188">
    <property type="entry name" value="PurM-like_N"/>
</dbReference>
<dbReference type="InterPro" id="IPR036676">
    <property type="entry name" value="PurM-like_C_sf"/>
</dbReference>
<proteinExistence type="inferred from homology"/>
<evidence type="ECO:0000259" key="11">
    <source>
        <dbReference type="Pfam" id="PF18072"/>
    </source>
</evidence>
<keyword evidence="3 8" id="KW-0479">Metal-binding</keyword>
<dbReference type="NCBIfam" id="TIGR01736">
    <property type="entry name" value="FGAM_synth_II"/>
    <property type="match status" value="1"/>
</dbReference>
<dbReference type="Pfam" id="PF18072">
    <property type="entry name" value="FGAR-AT_linker"/>
    <property type="match status" value="1"/>
</dbReference>
<feature type="binding site" evidence="8">
    <location>
        <position position="542"/>
    </location>
    <ligand>
        <name>substrate</name>
    </ligand>
</feature>
<keyword evidence="2 8" id="KW-0436">Ligase</keyword>
<dbReference type="SUPFAM" id="SSF55326">
    <property type="entry name" value="PurM N-terminal domain-like"/>
    <property type="match status" value="2"/>
</dbReference>
<evidence type="ECO:0000256" key="4">
    <source>
        <dbReference type="ARBA" id="ARBA00022741"/>
    </source>
</evidence>
<dbReference type="InterPro" id="IPR036921">
    <property type="entry name" value="PurM-like_N_sf"/>
</dbReference>
<feature type="domain" description="Phosphoribosylformylglycinamidine synthase linker" evidence="11">
    <location>
        <begin position="19"/>
        <end position="61"/>
    </location>
</feature>
<feature type="active site" evidence="8">
    <location>
        <position position="57"/>
    </location>
</feature>
<dbReference type="Proteomes" id="UP001201985">
    <property type="component" value="Unassembled WGS sequence"/>
</dbReference>
<dbReference type="GO" id="GO:0004642">
    <property type="term" value="F:phosphoribosylformylglycinamidine synthase activity"/>
    <property type="evidence" value="ECO:0007669"/>
    <property type="project" value="UniProtKB-EC"/>
</dbReference>
<dbReference type="CDD" id="cd02203">
    <property type="entry name" value="PurL_repeat1"/>
    <property type="match status" value="1"/>
</dbReference>
<comment type="pathway">
    <text evidence="8">Purine metabolism; IMP biosynthesis via de novo pathway; 5-amino-1-(5-phospho-D-ribosyl)imidazole from N(2)-formyl-N(1)-(5-phospho-D-ribosyl)glycinamide: step 1/2.</text>
</comment>
<keyword evidence="5 8" id="KW-0658">Purine biosynthesis</keyword>
<feature type="binding site" evidence="8">
    <location>
        <position position="124"/>
    </location>
    <ligand>
        <name>substrate</name>
    </ligand>
</feature>
<keyword evidence="1 8" id="KW-0963">Cytoplasm</keyword>
<evidence type="ECO:0000256" key="8">
    <source>
        <dbReference type="HAMAP-Rule" id="MF_00420"/>
    </source>
</evidence>
<feature type="binding site" evidence="8">
    <location>
        <position position="125"/>
    </location>
    <ligand>
        <name>Mg(2+)</name>
        <dbReference type="ChEBI" id="CHEBI:18420"/>
        <label>2</label>
    </ligand>
</feature>
<sequence>MSTPVRLAPAQLDAERATQLAAEFGLKPDEYERVLAILGRTPSLTELGIFSVMWSEHCSYKSSRVWLRQLPTKAPWVIHGPGENAGVIDIGDGLAAIFKMESHNHPSFIEPYQGAATGVGGILRDVFTMGARPIANLNALRFGAPDHPKTRHVLDGVVRGIGGYGNCVGVPTVGGEVNFHPAYNGNPLVNAMTVGIAPRDRIFLSAAAGIGNPVVYVGSKTGRDGIHGATMSSAEFSADSEEKRPTVQVGDPYAEKLLIEACLELMATDVIVAIQDMGAAGLTSSSVEMAGKGGVGIELELDTVPQREDGMTAYEMMLSESQERMLMVLKPGQEPVAEAIFRKWELDFAVIGHLTDTGNIVIRHKGQLEADIPLAPLESEAPLYHRPTAETPKQPLLDAASIPDTAGLGGALLALVASPDLCSRRWIWDQYDSTVGGQTVKRPGAADAAIVKLEGLSRALAMTTDVTPRYCAADPEEGGRQAVAEAWRNLSATGALPLAITDNMNFGNPEKPEIMGQFAAAVRGMASACRALDFPVVSGNVSLYNETEGRGILPTPAIGGVGVLEDAARAVGYGLGPDLDLILVGDTVGHLGQSLWLREIAGREEGAPPSVDLAAERRNGDFVREQILAGRVAACHDCADGGLLVAVAEMAMEGSAGATLAASPIPAAHAFFFGEDQGRYVLAVADGRALLRAAEAAGVPARPIGRSGGQGLVLPGGETISIADLRDAHERFLPALMAR</sequence>
<feature type="active site" description="Proton acceptor" evidence="8">
    <location>
        <position position="103"/>
    </location>
</feature>
<dbReference type="SUPFAM" id="SSF56042">
    <property type="entry name" value="PurM C-terminal domain-like"/>
    <property type="match status" value="2"/>
</dbReference>
<keyword evidence="4 8" id="KW-0547">Nucleotide-binding</keyword>
<feature type="domain" description="PurM-like C-terminal" evidence="10">
    <location>
        <begin position="210"/>
        <end position="364"/>
    </location>
</feature>
<evidence type="ECO:0000256" key="7">
    <source>
        <dbReference type="ARBA" id="ARBA00022842"/>
    </source>
</evidence>
<evidence type="ECO:0000313" key="13">
    <source>
        <dbReference type="Proteomes" id="UP001201985"/>
    </source>
</evidence>
<dbReference type="Gene3D" id="3.30.1330.10">
    <property type="entry name" value="PurM-like, N-terminal domain"/>
    <property type="match status" value="2"/>
</dbReference>
<evidence type="ECO:0000256" key="6">
    <source>
        <dbReference type="ARBA" id="ARBA00022840"/>
    </source>
</evidence>
<dbReference type="PANTHER" id="PTHR43555">
    <property type="entry name" value="PHOSPHORIBOSYLFORMYLGLYCINAMIDINE SYNTHASE SUBUNIT PURL"/>
    <property type="match status" value="1"/>
</dbReference>
<name>A0ABS9W5I7_9PROT</name>
<evidence type="ECO:0000259" key="9">
    <source>
        <dbReference type="Pfam" id="PF00586"/>
    </source>
</evidence>
<dbReference type="RefSeq" id="WP_120008136.1">
    <property type="nucleotide sequence ID" value="NZ_JALBUU010000004.1"/>
</dbReference>
<feature type="binding site" evidence="8">
    <location>
        <position position="502"/>
    </location>
    <ligand>
        <name>ATP</name>
        <dbReference type="ChEBI" id="CHEBI:30616"/>
    </ligand>
</feature>
<feature type="binding site" evidence="8">
    <location>
        <position position="539"/>
    </location>
    <ligand>
        <name>ATP</name>
        <dbReference type="ChEBI" id="CHEBI:30616"/>
    </ligand>
</feature>
<comment type="caution">
    <text evidence="12">The sequence shown here is derived from an EMBL/GenBank/DDBJ whole genome shotgun (WGS) entry which is preliminary data.</text>
</comment>
<feature type="binding site" evidence="8">
    <location>
        <begin position="102"/>
        <end position="105"/>
    </location>
    <ligand>
        <name>substrate</name>
    </ligand>
</feature>
<feature type="binding site" evidence="8">
    <location>
        <position position="99"/>
    </location>
    <ligand>
        <name>ATP</name>
        <dbReference type="ChEBI" id="CHEBI:30616"/>
    </ligand>
</feature>
<comment type="function">
    <text evidence="8">Part of the phosphoribosylformylglycinamidine synthase complex involved in the purines biosynthetic pathway. Catalyzes the ATP-dependent conversion of formylglycinamide ribonucleotide (FGAR) and glutamine to yield formylglycinamidine ribonucleotide (FGAM) and glutamate. The FGAM synthase complex is composed of three subunits. PurQ produces an ammonia molecule by converting glutamine to glutamate. PurL transfers the ammonia molecule to FGAR to form FGAM in an ATP-dependent manner. PurS interacts with PurQ and PurL and is thought to assist in the transfer of the ammonia molecule from PurQ to PurL.</text>
</comment>
<dbReference type="InterPro" id="IPR010074">
    <property type="entry name" value="PRibForGlyAmidine_synth_PurL"/>
</dbReference>
<evidence type="ECO:0000256" key="2">
    <source>
        <dbReference type="ARBA" id="ARBA00022598"/>
    </source>
</evidence>
<comment type="similarity">
    <text evidence="8">Belongs to the FGAMS family.</text>
</comment>
<dbReference type="EMBL" id="JALBUU010000004">
    <property type="protein sequence ID" value="MCI0754557.1"/>
    <property type="molecule type" value="Genomic_DNA"/>
</dbReference>
<dbReference type="NCBIfam" id="NF002290">
    <property type="entry name" value="PRK01213.1"/>
    <property type="match status" value="1"/>
</dbReference>
<dbReference type="Pfam" id="PF02769">
    <property type="entry name" value="AIRS_C"/>
    <property type="match status" value="2"/>
</dbReference>
<evidence type="ECO:0000256" key="3">
    <source>
        <dbReference type="ARBA" id="ARBA00022723"/>
    </source>
</evidence>
<dbReference type="PIRSF" id="PIRSF001587">
    <property type="entry name" value="FGAM_synthase_II"/>
    <property type="match status" value="1"/>
</dbReference>
<comment type="subunit">
    <text evidence="8">Monomer. Part of the FGAM synthase complex composed of 1 PurL, 1 PurQ and 2 PurS subunits.</text>
</comment>
<feature type="binding site" evidence="8">
    <location>
        <position position="248"/>
    </location>
    <ligand>
        <name>substrate</name>
    </ligand>
</feature>
<comment type="subcellular location">
    <subcellularLocation>
        <location evidence="8">Cytoplasm</location>
    </subcellularLocation>
</comment>
<keyword evidence="7 8" id="KW-0460">Magnesium</keyword>